<dbReference type="InterPro" id="IPR050527">
    <property type="entry name" value="Snail/Krueppel_Znf"/>
</dbReference>
<dbReference type="InterPro" id="IPR013087">
    <property type="entry name" value="Znf_C2H2_type"/>
</dbReference>
<evidence type="ECO:0000256" key="1">
    <source>
        <dbReference type="ARBA" id="ARBA00004123"/>
    </source>
</evidence>
<dbReference type="PANTHER" id="PTHR24388">
    <property type="entry name" value="ZINC FINGER PROTEIN"/>
    <property type="match status" value="1"/>
</dbReference>
<evidence type="ECO:0000256" key="7">
    <source>
        <dbReference type="ARBA" id="ARBA00023163"/>
    </source>
</evidence>
<evidence type="ECO:0000313" key="12">
    <source>
        <dbReference type="Proteomes" id="UP000094336"/>
    </source>
</evidence>
<dbReference type="FunFam" id="3.30.160.60:FF:001289">
    <property type="entry name" value="Zinc finger protein 574"/>
    <property type="match status" value="1"/>
</dbReference>
<dbReference type="Proteomes" id="UP000094336">
    <property type="component" value="Unassembled WGS sequence"/>
</dbReference>
<evidence type="ECO:0000256" key="9">
    <source>
        <dbReference type="PROSITE-ProRule" id="PRU00042"/>
    </source>
</evidence>
<keyword evidence="8" id="KW-0539">Nucleus</keyword>
<feature type="domain" description="C2H2-type" evidence="10">
    <location>
        <begin position="361"/>
        <end position="388"/>
    </location>
</feature>
<evidence type="ECO:0000313" key="11">
    <source>
        <dbReference type="EMBL" id="ODQ79574.1"/>
    </source>
</evidence>
<evidence type="ECO:0000256" key="8">
    <source>
        <dbReference type="ARBA" id="ARBA00023242"/>
    </source>
</evidence>
<feature type="domain" description="C2H2-type" evidence="10">
    <location>
        <begin position="332"/>
        <end position="360"/>
    </location>
</feature>
<reference evidence="12" key="1">
    <citation type="submission" date="2016-05" db="EMBL/GenBank/DDBJ databases">
        <title>Comparative genomics of biotechnologically important yeasts.</title>
        <authorList>
            <consortium name="DOE Joint Genome Institute"/>
            <person name="Riley R."/>
            <person name="Haridas S."/>
            <person name="Wolfe K.H."/>
            <person name="Lopes M.R."/>
            <person name="Hittinger C.T."/>
            <person name="Goker M."/>
            <person name="Salamov A."/>
            <person name="Wisecaver J."/>
            <person name="Long T.M."/>
            <person name="Aerts A.L."/>
            <person name="Barry K."/>
            <person name="Choi C."/>
            <person name="Clum A."/>
            <person name="Coughlan A.Y."/>
            <person name="Deshpande S."/>
            <person name="Douglass A.P."/>
            <person name="Hanson S.J."/>
            <person name="Klenk H.-P."/>
            <person name="Labutti K."/>
            <person name="Lapidus A."/>
            <person name="Lindquist E."/>
            <person name="Lipzen A."/>
            <person name="Meier-Kolthoff J.P."/>
            <person name="Ohm R.A."/>
            <person name="Otillar R.P."/>
            <person name="Pangilinan J."/>
            <person name="Peng Y."/>
            <person name="Rokas A."/>
            <person name="Rosa C.A."/>
            <person name="Scheuner C."/>
            <person name="Sibirny A.A."/>
            <person name="Slot J.C."/>
            <person name="Stielow J.B."/>
            <person name="Sun H."/>
            <person name="Kurtzman C.P."/>
            <person name="Blackwell M."/>
            <person name="Grigoriev I.V."/>
            <person name="Jeffries T.W."/>
        </authorList>
    </citation>
    <scope>NUCLEOTIDE SEQUENCE [LARGE SCALE GENOMIC DNA]</scope>
    <source>
        <strain evidence="12">NRRL Y-12698</strain>
    </source>
</reference>
<evidence type="ECO:0000256" key="4">
    <source>
        <dbReference type="ARBA" id="ARBA00022771"/>
    </source>
</evidence>
<dbReference type="AlphaFoldDB" id="A0A1E3QQ31"/>
<evidence type="ECO:0000256" key="5">
    <source>
        <dbReference type="ARBA" id="ARBA00022833"/>
    </source>
</evidence>
<organism evidence="11 12">
    <name type="scientific">Babjeviella inositovora NRRL Y-12698</name>
    <dbReference type="NCBI Taxonomy" id="984486"/>
    <lineage>
        <taxon>Eukaryota</taxon>
        <taxon>Fungi</taxon>
        <taxon>Dikarya</taxon>
        <taxon>Ascomycota</taxon>
        <taxon>Saccharomycotina</taxon>
        <taxon>Pichiomycetes</taxon>
        <taxon>Serinales incertae sedis</taxon>
        <taxon>Babjeviella</taxon>
    </lineage>
</organism>
<evidence type="ECO:0000256" key="6">
    <source>
        <dbReference type="ARBA" id="ARBA00023015"/>
    </source>
</evidence>
<name>A0A1E3QQ31_9ASCO</name>
<evidence type="ECO:0000256" key="2">
    <source>
        <dbReference type="ARBA" id="ARBA00022723"/>
    </source>
</evidence>
<dbReference type="PROSITE" id="PS00028">
    <property type="entry name" value="ZINC_FINGER_C2H2_1"/>
    <property type="match status" value="2"/>
</dbReference>
<sequence>MYISPGIRLKDDLRYTGMEIIPYGFSIPRLDTGFYKNPSHILGDIMSFGQLTGELQLPYFIPHSKHNEPNSYIQTIPSLPFEYGNDSESPDLTGSAISLVSTPCLSYSDDGWDEGLASSTHTVPCVQEYSTIASECQYPALFTMPNVDQELFQYLELMSANNMNSSMFLVTTSQGFKESFKENKVSETVTDEKISKTAVHELSSVCLSERDSYSVSNEINMAGSGGALISEPQSKLRCPLFNGKSFSSDGGGKSDSQYSSCCPPEPTKSALIHHKGKLPEVGSKADVLSPIRIDQYPASKIVKNKKTRGRFATVYHNPLVTEDTEESKYRKHKCKICGGRFRRRENLKRHFISVHTEERPYVCQLCDRGFARPDNLLDHMKTHKTLDSH</sequence>
<accession>A0A1E3QQ31</accession>
<gene>
    <name evidence="11" type="ORF">BABINDRAFT_161960</name>
</gene>
<keyword evidence="3" id="KW-0677">Repeat</keyword>
<dbReference type="GO" id="GO:0005634">
    <property type="term" value="C:nucleus"/>
    <property type="evidence" value="ECO:0007669"/>
    <property type="project" value="UniProtKB-SubCell"/>
</dbReference>
<evidence type="ECO:0000259" key="10">
    <source>
        <dbReference type="PROSITE" id="PS50157"/>
    </source>
</evidence>
<dbReference type="Pfam" id="PF00096">
    <property type="entry name" value="zf-C2H2"/>
    <property type="match status" value="2"/>
</dbReference>
<dbReference type="Gene3D" id="3.30.160.60">
    <property type="entry name" value="Classic Zinc Finger"/>
    <property type="match status" value="2"/>
</dbReference>
<dbReference type="SUPFAM" id="SSF57667">
    <property type="entry name" value="beta-beta-alpha zinc fingers"/>
    <property type="match status" value="1"/>
</dbReference>
<keyword evidence="12" id="KW-1185">Reference proteome</keyword>
<dbReference type="PANTHER" id="PTHR24388:SF54">
    <property type="entry name" value="PROTEIN ESCARGOT"/>
    <property type="match status" value="1"/>
</dbReference>
<comment type="subcellular location">
    <subcellularLocation>
        <location evidence="1">Nucleus</location>
    </subcellularLocation>
</comment>
<proteinExistence type="predicted"/>
<dbReference type="STRING" id="984486.A0A1E3QQ31"/>
<dbReference type="RefSeq" id="XP_018984902.1">
    <property type="nucleotide sequence ID" value="XM_019129097.1"/>
</dbReference>
<keyword evidence="6" id="KW-0805">Transcription regulation</keyword>
<dbReference type="InterPro" id="IPR036236">
    <property type="entry name" value="Znf_C2H2_sf"/>
</dbReference>
<dbReference type="GO" id="GO:0008270">
    <property type="term" value="F:zinc ion binding"/>
    <property type="evidence" value="ECO:0007669"/>
    <property type="project" value="UniProtKB-KW"/>
</dbReference>
<dbReference type="GO" id="GO:0000981">
    <property type="term" value="F:DNA-binding transcription factor activity, RNA polymerase II-specific"/>
    <property type="evidence" value="ECO:0007669"/>
    <property type="project" value="TreeGrafter"/>
</dbReference>
<keyword evidence="7" id="KW-0804">Transcription</keyword>
<protein>
    <recommendedName>
        <fullName evidence="10">C2H2-type domain-containing protein</fullName>
    </recommendedName>
</protein>
<keyword evidence="5" id="KW-0862">Zinc</keyword>
<dbReference type="GO" id="GO:0000978">
    <property type="term" value="F:RNA polymerase II cis-regulatory region sequence-specific DNA binding"/>
    <property type="evidence" value="ECO:0007669"/>
    <property type="project" value="TreeGrafter"/>
</dbReference>
<dbReference type="GeneID" id="30146950"/>
<dbReference type="PROSITE" id="PS50157">
    <property type="entry name" value="ZINC_FINGER_C2H2_2"/>
    <property type="match status" value="2"/>
</dbReference>
<keyword evidence="2" id="KW-0479">Metal-binding</keyword>
<dbReference type="OrthoDB" id="654211at2759"/>
<dbReference type="SMART" id="SM00355">
    <property type="entry name" value="ZnF_C2H2"/>
    <property type="match status" value="2"/>
</dbReference>
<keyword evidence="4 9" id="KW-0863">Zinc-finger</keyword>
<dbReference type="EMBL" id="KV454432">
    <property type="protein sequence ID" value="ODQ79574.1"/>
    <property type="molecule type" value="Genomic_DNA"/>
</dbReference>
<evidence type="ECO:0000256" key="3">
    <source>
        <dbReference type="ARBA" id="ARBA00022737"/>
    </source>
</evidence>